<dbReference type="NCBIfam" id="TIGR04086">
    <property type="entry name" value="TIGR04086_membr"/>
    <property type="match status" value="1"/>
</dbReference>
<name>A0A1L8CVT3_9THEO</name>
<keyword evidence="1" id="KW-0472">Membrane</keyword>
<sequence length="119" mass="13275">MNARALFWGFIIALGTLLVFGTIFAVIFYYFTTNFTWWTILSFSVIFLSLLAGGFVAGRKAQKKGLWHGLYLGGIFIVIFFVFSLWVFHSPFSFVVFLEKSLVILLAGAIGGILGVSIF</sequence>
<organism evidence="2 3">
    <name type="scientific">Carboxydothermus pertinax</name>
    <dbReference type="NCBI Taxonomy" id="870242"/>
    <lineage>
        <taxon>Bacteria</taxon>
        <taxon>Bacillati</taxon>
        <taxon>Bacillota</taxon>
        <taxon>Clostridia</taxon>
        <taxon>Thermoanaerobacterales</taxon>
        <taxon>Thermoanaerobacteraceae</taxon>
        <taxon>Carboxydothermus</taxon>
    </lineage>
</organism>
<reference evidence="3" key="1">
    <citation type="submission" date="2016-12" db="EMBL/GenBank/DDBJ databases">
        <title>Draft Genome Sequences od Carboxydothermus pertinax and islandicus, Hydrogenogenic Carboxydotrophic Bacteria.</title>
        <authorList>
            <person name="Fukuyama Y."/>
            <person name="Ohmae K."/>
            <person name="Yoneda Y."/>
            <person name="Yoshida T."/>
            <person name="Sako Y."/>
        </authorList>
    </citation>
    <scope>NUCLEOTIDE SEQUENCE [LARGE SCALE GENOMIC DNA]</scope>
    <source>
        <strain evidence="3">Ug1</strain>
    </source>
</reference>
<feature type="transmembrane region" description="Helical" evidence="1">
    <location>
        <begin position="94"/>
        <end position="116"/>
    </location>
</feature>
<comment type="caution">
    <text evidence="2">The sequence shown here is derived from an EMBL/GenBank/DDBJ whole genome shotgun (WGS) entry which is preliminary data.</text>
</comment>
<dbReference type="AlphaFoldDB" id="A0A1L8CVT3"/>
<dbReference type="Pfam" id="PF12670">
    <property type="entry name" value="DUF3792"/>
    <property type="match status" value="1"/>
</dbReference>
<dbReference type="InterPro" id="IPR023804">
    <property type="entry name" value="DUF3792_TM"/>
</dbReference>
<accession>A0A1L8CVT3</accession>
<evidence type="ECO:0008006" key="4">
    <source>
        <dbReference type="Google" id="ProtNLM"/>
    </source>
</evidence>
<dbReference type="Proteomes" id="UP000187485">
    <property type="component" value="Unassembled WGS sequence"/>
</dbReference>
<proteinExistence type="predicted"/>
<feature type="transmembrane region" description="Helical" evidence="1">
    <location>
        <begin position="37"/>
        <end position="57"/>
    </location>
</feature>
<feature type="transmembrane region" description="Helical" evidence="1">
    <location>
        <begin position="7"/>
        <end position="31"/>
    </location>
</feature>
<gene>
    <name evidence="2" type="ORF">cpu_15360</name>
</gene>
<feature type="transmembrane region" description="Helical" evidence="1">
    <location>
        <begin position="69"/>
        <end position="88"/>
    </location>
</feature>
<protein>
    <recommendedName>
        <fullName evidence="4">TIGR04086 family membrane protein</fullName>
    </recommendedName>
</protein>
<keyword evidence="3" id="KW-1185">Reference proteome</keyword>
<keyword evidence="1" id="KW-1133">Transmembrane helix</keyword>
<evidence type="ECO:0000256" key="1">
    <source>
        <dbReference type="SAM" id="Phobius"/>
    </source>
</evidence>
<dbReference type="RefSeq" id="WP_075859477.1">
    <property type="nucleotide sequence ID" value="NZ_BDJK01000024.1"/>
</dbReference>
<dbReference type="EMBL" id="BDJK01000024">
    <property type="protein sequence ID" value="GAV23026.1"/>
    <property type="molecule type" value="Genomic_DNA"/>
</dbReference>
<evidence type="ECO:0000313" key="2">
    <source>
        <dbReference type="EMBL" id="GAV23026.1"/>
    </source>
</evidence>
<evidence type="ECO:0000313" key="3">
    <source>
        <dbReference type="Proteomes" id="UP000187485"/>
    </source>
</evidence>
<keyword evidence="1" id="KW-0812">Transmembrane</keyword>